<keyword evidence="2" id="KW-1185">Reference proteome</keyword>
<feature type="non-terminal residue" evidence="3">
    <location>
        <position position="36"/>
    </location>
</feature>
<evidence type="ECO:0000313" key="2">
    <source>
        <dbReference type="Proteomes" id="UP000695022"/>
    </source>
</evidence>
<accession>A0ABM1F5W1</accession>
<feature type="non-terminal residue" evidence="3">
    <location>
        <position position="1"/>
    </location>
</feature>
<protein>
    <submittedName>
        <fullName evidence="3">Uncharacterized protein LOC106819754</fullName>
    </submittedName>
</protein>
<dbReference type="Proteomes" id="UP000695022">
    <property type="component" value="Unplaced"/>
</dbReference>
<name>A0ABM1F5W1_PRICU</name>
<reference evidence="3" key="1">
    <citation type="submission" date="2025-08" db="UniProtKB">
        <authorList>
            <consortium name="RefSeq"/>
        </authorList>
    </citation>
    <scope>IDENTIFICATION</scope>
</reference>
<feature type="region of interest" description="Disordered" evidence="1">
    <location>
        <begin position="1"/>
        <end position="36"/>
    </location>
</feature>
<gene>
    <name evidence="3" type="primary">LOC106819754</name>
</gene>
<organism evidence="2 3">
    <name type="scientific">Priapulus caudatus</name>
    <name type="common">Priapulid worm</name>
    <dbReference type="NCBI Taxonomy" id="37621"/>
    <lineage>
        <taxon>Eukaryota</taxon>
        <taxon>Metazoa</taxon>
        <taxon>Ecdysozoa</taxon>
        <taxon>Scalidophora</taxon>
        <taxon>Priapulida</taxon>
        <taxon>Priapulimorpha</taxon>
        <taxon>Priapulimorphida</taxon>
        <taxon>Priapulidae</taxon>
        <taxon>Priapulus</taxon>
    </lineage>
</organism>
<proteinExistence type="predicted"/>
<feature type="compositionally biased region" description="Basic and acidic residues" evidence="1">
    <location>
        <begin position="19"/>
        <end position="36"/>
    </location>
</feature>
<evidence type="ECO:0000256" key="1">
    <source>
        <dbReference type="SAM" id="MobiDB-lite"/>
    </source>
</evidence>
<sequence length="36" mass="4656">IITAHLRFLCGKPRRPRPWQRERKKERDRKREKERK</sequence>
<dbReference type="RefSeq" id="XP_014679832.1">
    <property type="nucleotide sequence ID" value="XM_014824346.1"/>
</dbReference>
<evidence type="ECO:0000313" key="3">
    <source>
        <dbReference type="RefSeq" id="XP_014679832.1"/>
    </source>
</evidence>
<dbReference type="GeneID" id="106819754"/>